<dbReference type="InterPro" id="IPR044492">
    <property type="entry name" value="P_typ_ATPase_HD_dom"/>
</dbReference>
<evidence type="ECO:0000256" key="8">
    <source>
        <dbReference type="ARBA" id="ARBA00022842"/>
    </source>
</evidence>
<keyword evidence="7" id="KW-0067">ATP-binding</keyword>
<dbReference type="InterPro" id="IPR023214">
    <property type="entry name" value="HAD_sf"/>
</dbReference>
<dbReference type="PRINTS" id="PR00120">
    <property type="entry name" value="HATPASE"/>
</dbReference>
<dbReference type="GO" id="GO:0005886">
    <property type="term" value="C:plasma membrane"/>
    <property type="evidence" value="ECO:0007669"/>
    <property type="project" value="UniProtKB-SubCell"/>
</dbReference>
<dbReference type="Pfam" id="PF00689">
    <property type="entry name" value="Cation_ATPase_C"/>
    <property type="match status" value="1"/>
</dbReference>
<dbReference type="Gene3D" id="2.70.150.10">
    <property type="entry name" value="Calcium-transporting ATPase, cytoplasmic transduction domain A"/>
    <property type="match status" value="1"/>
</dbReference>
<keyword evidence="9" id="KW-1278">Translocase</keyword>
<dbReference type="GO" id="GO:0016887">
    <property type="term" value="F:ATP hydrolysis activity"/>
    <property type="evidence" value="ECO:0007669"/>
    <property type="project" value="InterPro"/>
</dbReference>
<evidence type="ECO:0000256" key="10">
    <source>
        <dbReference type="ARBA" id="ARBA00022989"/>
    </source>
</evidence>
<dbReference type="Pfam" id="PF00122">
    <property type="entry name" value="E1-E2_ATPase"/>
    <property type="match status" value="1"/>
</dbReference>
<keyword evidence="3" id="KW-1003">Cell membrane</keyword>
<dbReference type="Pfam" id="PF00690">
    <property type="entry name" value="Cation_ATPase_N"/>
    <property type="match status" value="1"/>
</dbReference>
<dbReference type="InterPro" id="IPR023299">
    <property type="entry name" value="ATPase_P-typ_cyto_dom_N"/>
</dbReference>
<dbReference type="PRINTS" id="PR00119">
    <property type="entry name" value="CATATPASE"/>
</dbReference>
<evidence type="ECO:0000256" key="7">
    <source>
        <dbReference type="ARBA" id="ARBA00022840"/>
    </source>
</evidence>
<dbReference type="FunFam" id="2.70.150.10:FF:000160">
    <property type="entry name" value="Sarcoplasmic/endoplasmic reticulum calcium ATPase 1"/>
    <property type="match status" value="1"/>
</dbReference>
<dbReference type="GO" id="GO:0005388">
    <property type="term" value="F:P-type calcium transporter activity"/>
    <property type="evidence" value="ECO:0007669"/>
    <property type="project" value="UniProtKB-EC"/>
</dbReference>
<feature type="transmembrane region" description="Helical" evidence="13">
    <location>
        <begin position="824"/>
        <end position="844"/>
    </location>
</feature>
<keyword evidence="6" id="KW-0547">Nucleotide-binding</keyword>
<comment type="subcellular location">
    <subcellularLocation>
        <location evidence="1">Cell membrane</location>
        <topology evidence="1">Multi-pass membrane protein</topology>
    </subcellularLocation>
</comment>
<dbReference type="SFLD" id="SFLDS00003">
    <property type="entry name" value="Haloacid_Dehalogenase"/>
    <property type="match status" value="1"/>
</dbReference>
<keyword evidence="4" id="KW-0597">Phosphoprotein</keyword>
<dbReference type="SUPFAM" id="SSF81653">
    <property type="entry name" value="Calcium ATPase, transduction domain A"/>
    <property type="match status" value="1"/>
</dbReference>
<dbReference type="KEGG" id="daw:HS1_001767"/>
<dbReference type="InterPro" id="IPR008250">
    <property type="entry name" value="ATPase_P-typ_transduc_dom_A_sf"/>
</dbReference>
<evidence type="ECO:0000256" key="12">
    <source>
        <dbReference type="ARBA" id="ARBA00048694"/>
    </source>
</evidence>
<dbReference type="InterPro" id="IPR023298">
    <property type="entry name" value="ATPase_P-typ_TM_dom_sf"/>
</dbReference>
<dbReference type="FunFam" id="3.40.50.1000:FF:000028">
    <property type="entry name" value="Calcium-transporting P-type ATPase, putative"/>
    <property type="match status" value="1"/>
</dbReference>
<organism evidence="15 16">
    <name type="scientific">Desulfofervidus auxilii</name>
    <dbReference type="NCBI Taxonomy" id="1621989"/>
    <lineage>
        <taxon>Bacteria</taxon>
        <taxon>Pseudomonadati</taxon>
        <taxon>Thermodesulfobacteriota</taxon>
        <taxon>Candidatus Desulfofervidia</taxon>
        <taxon>Candidatus Desulfofervidales</taxon>
        <taxon>Candidatus Desulfofervidaceae</taxon>
        <taxon>Candidatus Desulfofervidus</taxon>
    </lineage>
</organism>
<evidence type="ECO:0000256" key="3">
    <source>
        <dbReference type="ARBA" id="ARBA00022475"/>
    </source>
</evidence>
<comment type="similarity">
    <text evidence="2">Belongs to the cation transport ATPase (P-type) (TC 3.A.3) family. Type IIA subfamily.</text>
</comment>
<gene>
    <name evidence="15" type="ORF">HS1_001767</name>
</gene>
<dbReference type="PANTHER" id="PTHR43294:SF21">
    <property type="entry name" value="CATION TRANSPORTING ATPASE"/>
    <property type="match status" value="1"/>
</dbReference>
<dbReference type="SUPFAM" id="SSF81665">
    <property type="entry name" value="Calcium ATPase, transmembrane domain M"/>
    <property type="match status" value="1"/>
</dbReference>
<evidence type="ECO:0000256" key="6">
    <source>
        <dbReference type="ARBA" id="ARBA00022741"/>
    </source>
</evidence>
<feature type="transmembrane region" description="Helical" evidence="13">
    <location>
        <begin position="795"/>
        <end position="812"/>
    </location>
</feature>
<dbReference type="Pfam" id="PF13246">
    <property type="entry name" value="Cation_ATPase"/>
    <property type="match status" value="1"/>
</dbReference>
<accession>A0A7U4QLH8</accession>
<name>A0A7U4QLH8_DESA2</name>
<evidence type="ECO:0000256" key="9">
    <source>
        <dbReference type="ARBA" id="ARBA00022967"/>
    </source>
</evidence>
<protein>
    <submittedName>
        <fullName evidence="15">ATPase</fullName>
    </submittedName>
</protein>
<keyword evidence="8" id="KW-0460">Magnesium</keyword>
<dbReference type="SUPFAM" id="SSF81660">
    <property type="entry name" value="Metal cation-transporting ATPase, ATP-binding domain N"/>
    <property type="match status" value="1"/>
</dbReference>
<dbReference type="InterPro" id="IPR001757">
    <property type="entry name" value="P_typ_ATPase"/>
</dbReference>
<proteinExistence type="inferred from homology"/>
<evidence type="ECO:0000313" key="16">
    <source>
        <dbReference type="Proteomes" id="UP000070560"/>
    </source>
</evidence>
<sequence>MTWCSLSPPEVLKRLKTNIQGLTGEEAQKRLVQYGENKLEEKKPVTPWQIFFNQFKSVLIAILLIASIASFAIGEITDAFTILAIVILNAILGFTQEFKAEKALEALKKMLALKAKVIRAGNLMSIDTRFIVPGDIVVLEIGEKVPADIYLLETESLQIDESVLTGESVPVSKETGVLPQATSLAEQKNMAFMGTIVTNGYGRGLVVATGMQTEFGQIARLTQEVKEEESPLKKRLNVLGRRIGEISLVIALLVVILGIVQKRPLLEMLLVGISLAVAAIPEGLPAVVTMTLALGVKNMVKRNCLLRNLTASEGLGATSVICTDKTGTLTKNEMTVKLIYIPDKFYEVSGEGYQPKGDFLSNAQPVDPSKELGLFLLLKTGLLCNRAVLKKTEQGWQVLGDPTEGALVVAANKAKIFKKDISCEACPLITEFSFTSVRKRMTVIYHYPEKNTAYVKGAPEVLLPLCQRYQKNDKVNELTGIDQEYFNQVYKDMAAKGLRILALAYKEIPLEITHFIAEEVEKNLIFLGFAGIVDPPRPEVKAAMERAKNAGIEVIMMTGDSPLTALAVAREISLFSPKAIRGTEIEKLDEASLRKILQTTKVFARVNPAHKLKVVDILQKQGHITAMTGDGVNDAPALKKANIGIAMGIKGTDVAKEAADIVLLDDNFASIVSGVEEGRREYDNIQRFTRYLLSSNFAEIVAIAGAMFLKLPLILLPVQILWMNLITDGMTALALGMEPPAKDVMHRPPRDPQQPILSKKVFLIILAIGIWMGVTTIFSFSHYLGSENMLSKARTIAFTGIIIFEKINVFNFRSFRFNLWDIGFFSNPFLIIAWLATISLQIMVVYFPPLQHILHTVPLNLADWGLIFILGIPILIAGEIFKFLRKQHFKNQPC</sequence>
<dbReference type="Gene3D" id="3.40.1110.10">
    <property type="entry name" value="Calcium-transporting ATPase, cytoplasmic domain N"/>
    <property type="match status" value="1"/>
</dbReference>
<dbReference type="NCBIfam" id="TIGR01494">
    <property type="entry name" value="ATPase_P-type"/>
    <property type="match status" value="3"/>
</dbReference>
<dbReference type="InterPro" id="IPR018303">
    <property type="entry name" value="ATPase_P-typ_P_site"/>
</dbReference>
<evidence type="ECO:0000256" key="5">
    <source>
        <dbReference type="ARBA" id="ARBA00022692"/>
    </source>
</evidence>
<dbReference type="Gene3D" id="1.20.1110.10">
    <property type="entry name" value="Calcium-transporting ATPase, transmembrane domain"/>
    <property type="match status" value="1"/>
</dbReference>
<dbReference type="InterPro" id="IPR004014">
    <property type="entry name" value="ATPase_P-typ_cation-transptr_N"/>
</dbReference>
<dbReference type="SUPFAM" id="SSF56784">
    <property type="entry name" value="HAD-like"/>
    <property type="match status" value="1"/>
</dbReference>
<reference evidence="15 16" key="1">
    <citation type="submission" date="2015-10" db="EMBL/GenBank/DDBJ databases">
        <title>Candidatus Desulfofervidus auxilii, a hydrogenotrophic sulfate-reducing bacterium involved in the thermophilic anaerobic oxidation of methane.</title>
        <authorList>
            <person name="Krukenberg V."/>
            <person name="Richter M."/>
            <person name="Wegener G."/>
        </authorList>
    </citation>
    <scope>NUCLEOTIDE SEQUENCE [LARGE SCALE GENOMIC DNA]</scope>
    <source>
        <strain evidence="15 16">HS1</strain>
    </source>
</reference>
<evidence type="ECO:0000259" key="14">
    <source>
        <dbReference type="SMART" id="SM00831"/>
    </source>
</evidence>
<dbReference type="RefSeq" id="WP_066064133.1">
    <property type="nucleotide sequence ID" value="NZ_CP013015.1"/>
</dbReference>
<dbReference type="PROSITE" id="PS00154">
    <property type="entry name" value="ATPASE_E1_E2"/>
    <property type="match status" value="1"/>
</dbReference>
<dbReference type="SFLD" id="SFLDF00027">
    <property type="entry name" value="p-type_atpase"/>
    <property type="match status" value="1"/>
</dbReference>
<dbReference type="InterPro" id="IPR059000">
    <property type="entry name" value="ATPase_P-type_domA"/>
</dbReference>
<keyword evidence="5 13" id="KW-0812">Transmembrane</keyword>
<feature type="transmembrane region" description="Helical" evidence="13">
    <location>
        <begin position="243"/>
        <end position="261"/>
    </location>
</feature>
<feature type="transmembrane region" description="Helical" evidence="13">
    <location>
        <begin position="761"/>
        <end position="783"/>
    </location>
</feature>
<feature type="transmembrane region" description="Helical" evidence="13">
    <location>
        <begin position="50"/>
        <end position="73"/>
    </location>
</feature>
<dbReference type="SFLD" id="SFLDG00002">
    <property type="entry name" value="C1.7:_P-type_atpase_like"/>
    <property type="match status" value="1"/>
</dbReference>
<evidence type="ECO:0000256" key="11">
    <source>
        <dbReference type="ARBA" id="ARBA00023136"/>
    </source>
</evidence>
<evidence type="ECO:0000256" key="13">
    <source>
        <dbReference type="SAM" id="Phobius"/>
    </source>
</evidence>
<dbReference type="PANTHER" id="PTHR43294">
    <property type="entry name" value="SODIUM/POTASSIUM-TRANSPORTING ATPASE SUBUNIT ALPHA"/>
    <property type="match status" value="1"/>
</dbReference>
<keyword evidence="16" id="KW-1185">Reference proteome</keyword>
<feature type="transmembrane region" description="Helical" evidence="13">
    <location>
        <begin position="864"/>
        <end position="884"/>
    </location>
</feature>
<keyword evidence="11 13" id="KW-0472">Membrane</keyword>
<dbReference type="FunFam" id="1.20.1110.10:FF:000065">
    <property type="entry name" value="Sarcoplasmic/endoplasmic reticulum calcium ATPase 1"/>
    <property type="match status" value="1"/>
</dbReference>
<evidence type="ECO:0000313" key="15">
    <source>
        <dbReference type="EMBL" id="AMM41561.1"/>
    </source>
</evidence>
<feature type="domain" description="Cation-transporting P-type ATPase N-terminal" evidence="14">
    <location>
        <begin position="2"/>
        <end position="75"/>
    </location>
</feature>
<comment type="catalytic activity">
    <reaction evidence="12">
        <text>Ca(2+)(in) + ATP + H2O = Ca(2+)(out) + ADP + phosphate + H(+)</text>
        <dbReference type="Rhea" id="RHEA:18105"/>
        <dbReference type="ChEBI" id="CHEBI:15377"/>
        <dbReference type="ChEBI" id="CHEBI:15378"/>
        <dbReference type="ChEBI" id="CHEBI:29108"/>
        <dbReference type="ChEBI" id="CHEBI:30616"/>
        <dbReference type="ChEBI" id="CHEBI:43474"/>
        <dbReference type="ChEBI" id="CHEBI:456216"/>
        <dbReference type="EC" id="7.2.2.10"/>
    </reaction>
</comment>
<dbReference type="InterPro" id="IPR050510">
    <property type="entry name" value="Cation_transp_ATPase_P-type"/>
</dbReference>
<keyword evidence="10 13" id="KW-1133">Transmembrane helix</keyword>
<evidence type="ECO:0000256" key="2">
    <source>
        <dbReference type="ARBA" id="ARBA00005675"/>
    </source>
</evidence>
<dbReference type="Gene3D" id="3.40.50.1000">
    <property type="entry name" value="HAD superfamily/HAD-like"/>
    <property type="match status" value="1"/>
</dbReference>
<dbReference type="GO" id="GO:0005524">
    <property type="term" value="F:ATP binding"/>
    <property type="evidence" value="ECO:0007669"/>
    <property type="project" value="UniProtKB-KW"/>
</dbReference>
<evidence type="ECO:0000256" key="1">
    <source>
        <dbReference type="ARBA" id="ARBA00004651"/>
    </source>
</evidence>
<evidence type="ECO:0000256" key="4">
    <source>
        <dbReference type="ARBA" id="ARBA00022553"/>
    </source>
</evidence>
<dbReference type="InterPro" id="IPR006068">
    <property type="entry name" value="ATPase_P-typ_cation-transptr_C"/>
</dbReference>
<dbReference type="SMART" id="SM00831">
    <property type="entry name" value="Cation_ATPase_N"/>
    <property type="match status" value="1"/>
</dbReference>
<dbReference type="InterPro" id="IPR036412">
    <property type="entry name" value="HAD-like_sf"/>
</dbReference>
<dbReference type="AlphaFoldDB" id="A0A7U4QLH8"/>
<dbReference type="EMBL" id="CP013015">
    <property type="protein sequence ID" value="AMM41561.1"/>
    <property type="molecule type" value="Genomic_DNA"/>
</dbReference>
<dbReference type="Proteomes" id="UP000070560">
    <property type="component" value="Chromosome"/>
</dbReference>